<dbReference type="InterPro" id="IPR004675">
    <property type="entry name" value="AhpD_core"/>
</dbReference>
<dbReference type="Proteomes" id="UP001178354">
    <property type="component" value="Unassembled WGS sequence"/>
</dbReference>
<dbReference type="InterPro" id="IPR003779">
    <property type="entry name" value="CMD-like"/>
</dbReference>
<dbReference type="PANTHER" id="PTHR35446">
    <property type="entry name" value="SI:CH211-175M2.5"/>
    <property type="match status" value="1"/>
</dbReference>
<dbReference type="RefSeq" id="WP_305171136.1">
    <property type="nucleotide sequence ID" value="NZ_JAUUUU010000007.1"/>
</dbReference>
<organism evidence="2 3">
    <name type="scientific">Porticoccus litoralis</name>
    <dbReference type="NCBI Taxonomy" id="434086"/>
    <lineage>
        <taxon>Bacteria</taxon>
        <taxon>Pseudomonadati</taxon>
        <taxon>Pseudomonadota</taxon>
        <taxon>Gammaproteobacteria</taxon>
        <taxon>Cellvibrionales</taxon>
        <taxon>Porticoccaceae</taxon>
        <taxon>Porticoccus</taxon>
    </lineage>
</organism>
<proteinExistence type="predicted"/>
<evidence type="ECO:0000313" key="3">
    <source>
        <dbReference type="Proteomes" id="UP001178354"/>
    </source>
</evidence>
<dbReference type="Gene3D" id="1.20.1290.10">
    <property type="entry name" value="AhpD-like"/>
    <property type="match status" value="1"/>
</dbReference>
<dbReference type="NCBIfam" id="TIGR00778">
    <property type="entry name" value="ahpD_dom"/>
    <property type="match status" value="1"/>
</dbReference>
<evidence type="ECO:0000313" key="2">
    <source>
        <dbReference type="EMBL" id="MDP1521472.1"/>
    </source>
</evidence>
<dbReference type="Pfam" id="PF02627">
    <property type="entry name" value="CMD"/>
    <property type="match status" value="1"/>
</dbReference>
<reference evidence="2" key="1">
    <citation type="journal article" date="2010" name="Int. J. Syst. Evol. Microbiol.">
        <title>Porticoccus litoralis gen. nov., sp. nov., a gammaproteobacterium isolated from the Yellow Sea.</title>
        <authorList>
            <person name="Oh H.M."/>
            <person name="Kim H."/>
            <person name="Kim K.M."/>
            <person name="Min G.S."/>
            <person name="Cho J.C."/>
        </authorList>
    </citation>
    <scope>NUCLEOTIDE SEQUENCE</scope>
    <source>
        <strain evidence="2">DSM 25064</strain>
    </source>
</reference>
<keyword evidence="3" id="KW-1185">Reference proteome</keyword>
<dbReference type="GO" id="GO:0051920">
    <property type="term" value="F:peroxiredoxin activity"/>
    <property type="evidence" value="ECO:0007669"/>
    <property type="project" value="InterPro"/>
</dbReference>
<protein>
    <submittedName>
        <fullName evidence="2">Carboxymuconolactone decarboxylase family protein</fullName>
    </submittedName>
</protein>
<accession>A0AAW8B817</accession>
<evidence type="ECO:0000259" key="1">
    <source>
        <dbReference type="Pfam" id="PF02627"/>
    </source>
</evidence>
<name>A0AAW8B817_9GAMM</name>
<sequence>MKSKYKISMSPVEISDAPETVKGILVEQKNNFGFLPNMYSAMATAPSLLKIYLHGYRLFREEGTFSSVEQEVIFITISRENGCDYCVGAHSMIADKMSGVPEEVTEAIRNNAPIADQKLQALHDFVVTMINTRGAPSKSDVGIFLNAGYSEQQVLEVIVAIAVKTLSNYNNHLFHTELDDVFSDYAWAE</sequence>
<reference evidence="2" key="2">
    <citation type="submission" date="2023-08" db="EMBL/GenBank/DDBJ databases">
        <authorList>
            <person name="Luo J."/>
        </authorList>
    </citation>
    <scope>NUCLEOTIDE SEQUENCE</scope>
    <source>
        <strain evidence="2">DSM 25064</strain>
    </source>
</reference>
<feature type="domain" description="Carboxymuconolactone decarboxylase-like" evidence="1">
    <location>
        <begin position="57"/>
        <end position="116"/>
    </location>
</feature>
<dbReference type="EMBL" id="JAUUUU010000007">
    <property type="protein sequence ID" value="MDP1521472.1"/>
    <property type="molecule type" value="Genomic_DNA"/>
</dbReference>
<comment type="caution">
    <text evidence="2">The sequence shown here is derived from an EMBL/GenBank/DDBJ whole genome shotgun (WGS) entry which is preliminary data.</text>
</comment>
<dbReference type="PANTHER" id="PTHR35446:SF3">
    <property type="entry name" value="CMD DOMAIN-CONTAINING PROTEIN"/>
    <property type="match status" value="1"/>
</dbReference>
<dbReference type="SUPFAM" id="SSF69118">
    <property type="entry name" value="AhpD-like"/>
    <property type="match status" value="1"/>
</dbReference>
<dbReference type="InterPro" id="IPR029032">
    <property type="entry name" value="AhpD-like"/>
</dbReference>
<gene>
    <name evidence="2" type="ORF">Q8A57_10875</name>
</gene>
<dbReference type="AlphaFoldDB" id="A0AAW8B817"/>